<accession>A0ABX5YF92</accession>
<protein>
    <submittedName>
        <fullName evidence="4">Uncharacterized protein</fullName>
    </submittedName>
</protein>
<evidence type="ECO:0000256" key="1">
    <source>
        <dbReference type="SAM" id="Coils"/>
    </source>
</evidence>
<dbReference type="RefSeq" id="WP_044240524.1">
    <property type="nucleotide sequence ID" value="NZ_CP036353.1"/>
</dbReference>
<evidence type="ECO:0000313" key="5">
    <source>
        <dbReference type="Proteomes" id="UP000322887"/>
    </source>
</evidence>
<proteinExistence type="predicted"/>
<evidence type="ECO:0000313" key="4">
    <source>
        <dbReference type="EMBL" id="QEG14388.1"/>
    </source>
</evidence>
<organism evidence="4 5">
    <name type="scientific">Gimesia maris</name>
    <dbReference type="NCBI Taxonomy" id="122"/>
    <lineage>
        <taxon>Bacteria</taxon>
        <taxon>Pseudomonadati</taxon>
        <taxon>Planctomycetota</taxon>
        <taxon>Planctomycetia</taxon>
        <taxon>Planctomycetales</taxon>
        <taxon>Planctomycetaceae</taxon>
        <taxon>Gimesia</taxon>
    </lineage>
</organism>
<keyword evidence="5" id="KW-1185">Reference proteome</keyword>
<feature type="coiled-coil region" evidence="1">
    <location>
        <begin position="107"/>
        <end position="146"/>
    </location>
</feature>
<evidence type="ECO:0000256" key="2">
    <source>
        <dbReference type="SAM" id="MobiDB-lite"/>
    </source>
</evidence>
<feature type="region of interest" description="Disordered" evidence="2">
    <location>
        <begin position="72"/>
        <end position="98"/>
    </location>
</feature>
<dbReference type="Proteomes" id="UP000322887">
    <property type="component" value="Chromosome"/>
</dbReference>
<feature type="region of interest" description="Disordered" evidence="2">
    <location>
        <begin position="25"/>
        <end position="48"/>
    </location>
</feature>
<feature type="chain" id="PRO_5045815551" evidence="3">
    <location>
        <begin position="21"/>
        <end position="294"/>
    </location>
</feature>
<feature type="signal peptide" evidence="3">
    <location>
        <begin position="1"/>
        <end position="20"/>
    </location>
</feature>
<evidence type="ECO:0000256" key="3">
    <source>
        <dbReference type="SAM" id="SignalP"/>
    </source>
</evidence>
<dbReference type="EMBL" id="CP042910">
    <property type="protein sequence ID" value="QEG14388.1"/>
    <property type="molecule type" value="Genomic_DNA"/>
</dbReference>
<sequence length="294" mass="33365">MRMILSLILLFSGFVGLTLAQTVKEDPKAKQKTSRPDPSLTSGKHSHEIQALRADYEQAERDSARYAVALRKHSKTDAPSKEKKGAAAAIDQQNEDPKTWDQMKSQLAEAVERAFNLRLQIQRAQIELVEQKLNETREQLGQRKQDARIIIRRRVEELTHSDDLSWLGNASKLPVASAFPRNTPKSQAPEELPIYPRDAVLKYMAAALALDSKAAARWASDELAQQASLKRWNAFLNEQPHFIQQVLVDSKTTHSQILMTVHGERVLFELERFTTGEWRVTAINRLELIAPLDK</sequence>
<keyword evidence="3" id="KW-0732">Signal</keyword>
<reference evidence="4 5" key="1">
    <citation type="submission" date="2019-08" db="EMBL/GenBank/DDBJ databases">
        <title>Deep-cultivation of Planctomycetes and their phenomic and genomic characterization uncovers novel biology.</title>
        <authorList>
            <person name="Wiegand S."/>
            <person name="Jogler M."/>
            <person name="Boedeker C."/>
            <person name="Pinto D."/>
            <person name="Vollmers J."/>
            <person name="Rivas-Marin E."/>
            <person name="Kohn T."/>
            <person name="Peeters S.H."/>
            <person name="Heuer A."/>
            <person name="Rast P."/>
            <person name="Oberbeckmann S."/>
            <person name="Bunk B."/>
            <person name="Jeske O."/>
            <person name="Meyerdierks A."/>
            <person name="Storesund J.E."/>
            <person name="Kallscheuer N."/>
            <person name="Luecker S."/>
            <person name="Lage O.M."/>
            <person name="Pohl T."/>
            <person name="Merkel B.J."/>
            <person name="Hornburger P."/>
            <person name="Mueller R.-W."/>
            <person name="Bruemmer F."/>
            <person name="Labrenz M."/>
            <person name="Spormann A.M."/>
            <person name="Op den Camp H."/>
            <person name="Overmann J."/>
            <person name="Amann R."/>
            <person name="Jetten M.S.M."/>
            <person name="Mascher T."/>
            <person name="Medema M.H."/>
            <person name="Devos D.P."/>
            <person name="Kaster A.-K."/>
            <person name="Ovreas L."/>
            <person name="Rohde M."/>
            <person name="Galperin M.Y."/>
            <person name="Jogler C."/>
        </authorList>
    </citation>
    <scope>NUCLEOTIDE SEQUENCE [LARGE SCALE GENOMIC DNA]</scope>
    <source>
        <strain evidence="4 5">DSM 8797</strain>
    </source>
</reference>
<gene>
    <name evidence="4" type="ORF">GmarT_02230</name>
</gene>
<dbReference type="GeneID" id="98644921"/>
<feature type="compositionally biased region" description="Basic and acidic residues" evidence="2">
    <location>
        <begin position="75"/>
        <end position="85"/>
    </location>
</feature>
<name>A0ABX5YF92_9PLAN</name>
<keyword evidence="1" id="KW-0175">Coiled coil</keyword>